<reference evidence="2 3" key="1">
    <citation type="journal article" date="2018" name="BMC Genomics">
        <title>The genome of Naegleria lovaniensis, the basis for a comparative approach to unravel pathogenicity factors of the human pathogenic amoeba N. fowleri.</title>
        <authorList>
            <person name="Liechti N."/>
            <person name="Schurch N."/>
            <person name="Bruggmann R."/>
            <person name="Wittwer M."/>
        </authorList>
    </citation>
    <scope>NUCLEOTIDE SEQUENCE [LARGE SCALE GENOMIC DNA]</scope>
    <source>
        <strain evidence="2 3">ATCC 30569</strain>
    </source>
</reference>
<gene>
    <name evidence="2" type="ORF">C9374_004360</name>
</gene>
<name>A0AA88KJ90_NAELO</name>
<organism evidence="2 3">
    <name type="scientific">Naegleria lovaniensis</name>
    <name type="common">Amoeba</name>
    <dbReference type="NCBI Taxonomy" id="51637"/>
    <lineage>
        <taxon>Eukaryota</taxon>
        <taxon>Discoba</taxon>
        <taxon>Heterolobosea</taxon>
        <taxon>Tetramitia</taxon>
        <taxon>Eutetramitia</taxon>
        <taxon>Vahlkampfiidae</taxon>
        <taxon>Naegleria</taxon>
    </lineage>
</organism>
<feature type="compositionally biased region" description="Polar residues" evidence="1">
    <location>
        <begin position="467"/>
        <end position="478"/>
    </location>
</feature>
<dbReference type="GeneID" id="68096815"/>
<protein>
    <submittedName>
        <fullName evidence="2">Uncharacterized protein</fullName>
    </submittedName>
</protein>
<keyword evidence="3" id="KW-1185">Reference proteome</keyword>
<feature type="region of interest" description="Disordered" evidence="1">
    <location>
        <begin position="1"/>
        <end position="21"/>
    </location>
</feature>
<evidence type="ECO:0000313" key="3">
    <source>
        <dbReference type="Proteomes" id="UP000816034"/>
    </source>
</evidence>
<comment type="caution">
    <text evidence="2">The sequence shown here is derived from an EMBL/GenBank/DDBJ whole genome shotgun (WGS) entry which is preliminary data.</text>
</comment>
<feature type="compositionally biased region" description="Basic and acidic residues" evidence="1">
    <location>
        <begin position="635"/>
        <end position="645"/>
    </location>
</feature>
<proteinExistence type="predicted"/>
<feature type="compositionally biased region" description="Polar residues" evidence="1">
    <location>
        <begin position="1"/>
        <end position="13"/>
    </location>
</feature>
<feature type="region of interest" description="Disordered" evidence="1">
    <location>
        <begin position="619"/>
        <end position="645"/>
    </location>
</feature>
<evidence type="ECO:0000256" key="1">
    <source>
        <dbReference type="SAM" id="MobiDB-lite"/>
    </source>
</evidence>
<sequence>MLSASSFHEQTLSVHHEHQEEGDALLRRVVASNFVGNGTPPPSPSNTKEARKKNMNRKFNFNLEETSSPYQNKKESLLPSERLDKLRALSISMEKPLIQEVERVIAPKSSEHSAYMKREFITGTASQAIQNQHRTLWASSFLSNPHNRPKSKSRPSDYVVSFDLGESKGVVSSNHVLDPSERSFEHNKDKRKELAEKLECKSKGQHFKPFFKFIKSQHSTRNQERKTTIYTEEPLKNATVIGGGINDLLSKSVEEEIQENECTNVQELMTSGFYLYSGVLADMNQLDHMICREFLQNENRLPKESLHLNVLLSIDFQCKKSYFSVVSHESIMIKGRVERISRFPTKVDDLLQSIEHAFEKVNTHKSFFSMKRQEFPPSQYISCDMDIEQSILNFGSVHGQTAVCEFEQQKNIERWPFQPEVPKVKAVLICNDNLNNQYVSRGVWQLLHLYTNQTVSEAKSNQDEQTENQNFEEPNELNCSSGCVNESISKEQEMYISPEISSHQDAESVDPIVQNHSVNETSPFNIQTPLVLVPFDIECFSENTGQQGEDGLFTNILSTTEVEKQLETPILSPLLHSQPEEESSVKDQIISKIKEEQENKPEVFTRTTGDSFEYFKDTFEKEDKEELPDNLLQKEANDMKDQMLE</sequence>
<accession>A0AA88KJ90</accession>
<dbReference type="AlphaFoldDB" id="A0AA88KJ90"/>
<dbReference type="RefSeq" id="XP_044549368.1">
    <property type="nucleotide sequence ID" value="XM_044693991.1"/>
</dbReference>
<evidence type="ECO:0000313" key="2">
    <source>
        <dbReference type="EMBL" id="KAG2383689.1"/>
    </source>
</evidence>
<feature type="region of interest" description="Disordered" evidence="1">
    <location>
        <begin position="458"/>
        <end position="478"/>
    </location>
</feature>
<dbReference type="Proteomes" id="UP000816034">
    <property type="component" value="Unassembled WGS sequence"/>
</dbReference>
<dbReference type="EMBL" id="PYSW02000020">
    <property type="protein sequence ID" value="KAG2383689.1"/>
    <property type="molecule type" value="Genomic_DNA"/>
</dbReference>